<keyword evidence="1" id="KW-0802">TPR repeat</keyword>
<dbReference type="Pfam" id="PF13650">
    <property type="entry name" value="Asp_protease_2"/>
    <property type="match status" value="1"/>
</dbReference>
<evidence type="ECO:0000256" key="1">
    <source>
        <dbReference type="PROSITE-ProRule" id="PRU00339"/>
    </source>
</evidence>
<keyword evidence="3" id="KW-1133">Transmembrane helix</keyword>
<dbReference type="InterPro" id="IPR001969">
    <property type="entry name" value="Aspartic_peptidase_AS"/>
</dbReference>
<dbReference type="EMBL" id="RXOE01000010">
    <property type="protein sequence ID" value="RTQ31075.1"/>
    <property type="molecule type" value="Genomic_DNA"/>
</dbReference>
<reference evidence="4 5" key="1">
    <citation type="submission" date="2018-12" db="EMBL/GenBank/DDBJ databases">
        <title>The genome of Variovorax gossypii DSM 100435.</title>
        <authorList>
            <person name="Gao J."/>
            <person name="Sun J."/>
        </authorList>
    </citation>
    <scope>NUCLEOTIDE SEQUENCE [LARGE SCALE GENOMIC DNA]</scope>
    <source>
        <strain evidence="4 5">DSM 100435</strain>
    </source>
</reference>
<keyword evidence="5" id="KW-1185">Reference proteome</keyword>
<evidence type="ECO:0000256" key="3">
    <source>
        <dbReference type="SAM" id="Phobius"/>
    </source>
</evidence>
<feature type="region of interest" description="Disordered" evidence="2">
    <location>
        <begin position="1"/>
        <end position="25"/>
    </location>
</feature>
<dbReference type="GO" id="GO:0004190">
    <property type="term" value="F:aspartic-type endopeptidase activity"/>
    <property type="evidence" value="ECO:0007669"/>
    <property type="project" value="InterPro"/>
</dbReference>
<dbReference type="OrthoDB" id="5948625at2"/>
<dbReference type="SMART" id="SM00028">
    <property type="entry name" value="TPR"/>
    <property type="match status" value="2"/>
</dbReference>
<feature type="transmembrane region" description="Helical" evidence="3">
    <location>
        <begin position="108"/>
        <end position="126"/>
    </location>
</feature>
<dbReference type="Proteomes" id="UP000267418">
    <property type="component" value="Unassembled WGS sequence"/>
</dbReference>
<dbReference type="RefSeq" id="WP_126473265.1">
    <property type="nucleotide sequence ID" value="NZ_RXOE01000010.1"/>
</dbReference>
<dbReference type="GO" id="GO:0006508">
    <property type="term" value="P:proteolysis"/>
    <property type="evidence" value="ECO:0007669"/>
    <property type="project" value="InterPro"/>
</dbReference>
<keyword evidence="3" id="KW-0812">Transmembrane</keyword>
<evidence type="ECO:0000313" key="4">
    <source>
        <dbReference type="EMBL" id="RTQ31075.1"/>
    </source>
</evidence>
<dbReference type="InterPro" id="IPR011990">
    <property type="entry name" value="TPR-like_helical_dom_sf"/>
</dbReference>
<feature type="transmembrane region" description="Helical" evidence="3">
    <location>
        <begin position="45"/>
        <end position="66"/>
    </location>
</feature>
<comment type="caution">
    <text evidence="4">The sequence shown here is derived from an EMBL/GenBank/DDBJ whole genome shotgun (WGS) entry which is preliminary data.</text>
</comment>
<feature type="repeat" description="TPR" evidence="1">
    <location>
        <begin position="176"/>
        <end position="209"/>
    </location>
</feature>
<organism evidence="4 5">
    <name type="scientific">Variovorax gossypii</name>
    <dbReference type="NCBI Taxonomy" id="1679495"/>
    <lineage>
        <taxon>Bacteria</taxon>
        <taxon>Pseudomonadati</taxon>
        <taxon>Pseudomonadota</taxon>
        <taxon>Betaproteobacteria</taxon>
        <taxon>Burkholderiales</taxon>
        <taxon>Comamonadaceae</taxon>
        <taxon>Variovorax</taxon>
    </lineage>
</organism>
<dbReference type="Gene3D" id="2.40.70.10">
    <property type="entry name" value="Acid Proteases"/>
    <property type="match status" value="1"/>
</dbReference>
<dbReference type="SUPFAM" id="SSF50630">
    <property type="entry name" value="Acid proteases"/>
    <property type="match status" value="1"/>
</dbReference>
<name>A0A3S0GXA6_9BURK</name>
<dbReference type="InterPro" id="IPR021109">
    <property type="entry name" value="Peptidase_aspartic_dom_sf"/>
</dbReference>
<dbReference type="InterPro" id="IPR034122">
    <property type="entry name" value="Retropepsin-like_bacterial"/>
</dbReference>
<dbReference type="Gene3D" id="1.25.40.10">
    <property type="entry name" value="Tetratricopeptide repeat domain"/>
    <property type="match status" value="1"/>
</dbReference>
<feature type="transmembrane region" description="Helical" evidence="3">
    <location>
        <begin position="72"/>
        <end position="96"/>
    </location>
</feature>
<dbReference type="SUPFAM" id="SSF48452">
    <property type="entry name" value="TPR-like"/>
    <property type="match status" value="1"/>
</dbReference>
<dbReference type="PROSITE" id="PS50005">
    <property type="entry name" value="TPR"/>
    <property type="match status" value="1"/>
</dbReference>
<dbReference type="CDD" id="cd05483">
    <property type="entry name" value="retropepsin_like_bacteria"/>
    <property type="match status" value="1"/>
</dbReference>
<evidence type="ECO:0000256" key="2">
    <source>
        <dbReference type="SAM" id="MobiDB-lite"/>
    </source>
</evidence>
<accession>A0A3S0GXA6</accession>
<dbReference type="AlphaFoldDB" id="A0A3S0GXA6"/>
<dbReference type="PROSITE" id="PS00141">
    <property type="entry name" value="ASP_PROTEASE"/>
    <property type="match status" value="1"/>
</dbReference>
<sequence>MDAFEGRREPTLLEDLPSRRGEGSAVEEVGFTRRARRGQERAGRAMWATAVVLGLALVGSSLVFPVVENAAWPYVVGAGIGALLLPMLAVGIASLWGDGPNQRKGVKTFIGSCVVLLSLSAATNLTERGYAQRWLNKDRMSADDFRAQAERCARLHDLNCQEINWRDVVRVRPEDSLAAARLGMVLNQRGKHEEAVVQFKRSLDLGAGAYDLFAYLADSYEKLGQLPQAIEWSYKALSVVPTLVDVRERLAGVLVRSQRPYEALSLLQGYDSQLEARGQQPRFVAQRISIETAIAQTTEQDAERMSLRLPLYAGHFFAPVAVGAGKARPFMVDTGASLTSLAESLLRDSQAKYRIVDPMVKMTTADGRKVAAKAIVLDTMKVGPFELKNVPAVVCADCVSLLGQASLSKFDMQSSRVQGVDFLLLSPRDVPRAR</sequence>
<proteinExistence type="predicted"/>
<evidence type="ECO:0000313" key="5">
    <source>
        <dbReference type="Proteomes" id="UP000267418"/>
    </source>
</evidence>
<dbReference type="InterPro" id="IPR019734">
    <property type="entry name" value="TPR_rpt"/>
</dbReference>
<keyword evidence="3" id="KW-0472">Membrane</keyword>
<feature type="compositionally biased region" description="Basic and acidic residues" evidence="2">
    <location>
        <begin position="1"/>
        <end position="22"/>
    </location>
</feature>
<protein>
    <submittedName>
        <fullName evidence="4">Uncharacterized protein</fullName>
    </submittedName>
</protein>
<gene>
    <name evidence="4" type="ORF">EJP69_26500</name>
</gene>